<gene>
    <name evidence="3" type="primary">LOC115883199</name>
</gene>
<feature type="compositionally biased region" description="Basic and acidic residues" evidence="1">
    <location>
        <begin position="10"/>
        <end position="26"/>
    </location>
</feature>
<reference evidence="3" key="1">
    <citation type="submission" date="2025-08" db="UniProtKB">
        <authorList>
            <consortium name="RefSeq"/>
        </authorList>
    </citation>
    <scope>IDENTIFICATION</scope>
    <source>
        <tissue evidence="3">Gonads</tissue>
    </source>
</reference>
<accession>A0A6J2Y302</accession>
<dbReference type="OrthoDB" id="10461819at2759"/>
<name>A0A6J2Y302_SITOR</name>
<sequence length="166" mass="19536">MSESFNNIESKLEKLGKIDENQERRRSFFQNPNQTTAEKKKNCAFEDEWNRRWGHHNLDYVNVIEYPKEYVEQLKKDRETRLASLKKMCESSRSVQEEASSSTLVVTEDMLNAEQKRLLQIIDSKINKYVKDATALINKMEVIKKTENVVFEKHENGAKHVENVNL</sequence>
<protein>
    <submittedName>
        <fullName evidence="3">Uncharacterized protein LOC115883199</fullName>
    </submittedName>
</protein>
<dbReference type="GeneID" id="115883199"/>
<evidence type="ECO:0000313" key="2">
    <source>
        <dbReference type="Proteomes" id="UP000504635"/>
    </source>
</evidence>
<evidence type="ECO:0000256" key="1">
    <source>
        <dbReference type="SAM" id="MobiDB-lite"/>
    </source>
</evidence>
<dbReference type="Proteomes" id="UP000504635">
    <property type="component" value="Unplaced"/>
</dbReference>
<dbReference type="InParanoid" id="A0A6J2Y302"/>
<dbReference type="AlphaFoldDB" id="A0A6J2Y302"/>
<dbReference type="RefSeq" id="XP_030757375.1">
    <property type="nucleotide sequence ID" value="XM_030901515.1"/>
</dbReference>
<proteinExistence type="predicted"/>
<keyword evidence="2" id="KW-1185">Reference proteome</keyword>
<feature type="region of interest" description="Disordered" evidence="1">
    <location>
        <begin position="1"/>
        <end position="40"/>
    </location>
</feature>
<organism evidence="2 3">
    <name type="scientific">Sitophilus oryzae</name>
    <name type="common">Rice weevil</name>
    <name type="synonym">Curculio oryzae</name>
    <dbReference type="NCBI Taxonomy" id="7048"/>
    <lineage>
        <taxon>Eukaryota</taxon>
        <taxon>Metazoa</taxon>
        <taxon>Ecdysozoa</taxon>
        <taxon>Arthropoda</taxon>
        <taxon>Hexapoda</taxon>
        <taxon>Insecta</taxon>
        <taxon>Pterygota</taxon>
        <taxon>Neoptera</taxon>
        <taxon>Endopterygota</taxon>
        <taxon>Coleoptera</taxon>
        <taxon>Polyphaga</taxon>
        <taxon>Cucujiformia</taxon>
        <taxon>Curculionidae</taxon>
        <taxon>Dryophthorinae</taxon>
        <taxon>Sitophilus</taxon>
    </lineage>
</organism>
<dbReference type="KEGG" id="soy:115883199"/>
<evidence type="ECO:0000313" key="3">
    <source>
        <dbReference type="RefSeq" id="XP_030757375.1"/>
    </source>
</evidence>